<dbReference type="Proteomes" id="UP000606194">
    <property type="component" value="Unassembled WGS sequence"/>
</dbReference>
<protein>
    <submittedName>
        <fullName evidence="2">Uncharacterized protein</fullName>
    </submittedName>
</protein>
<evidence type="ECO:0000313" key="3">
    <source>
        <dbReference type="Proteomes" id="UP000606194"/>
    </source>
</evidence>
<name>A0A918L497_9ACTN</name>
<evidence type="ECO:0000256" key="1">
    <source>
        <dbReference type="SAM" id="Phobius"/>
    </source>
</evidence>
<accession>A0A918L497</accession>
<proteinExistence type="predicted"/>
<dbReference type="AlphaFoldDB" id="A0A918L497"/>
<keyword evidence="1" id="KW-1133">Transmembrane helix</keyword>
<keyword evidence="1" id="KW-0472">Membrane</keyword>
<feature type="transmembrane region" description="Helical" evidence="1">
    <location>
        <begin position="72"/>
        <end position="94"/>
    </location>
</feature>
<organism evidence="2 3">
    <name type="scientific">Streptomyces humidus</name>
    <dbReference type="NCBI Taxonomy" id="52259"/>
    <lineage>
        <taxon>Bacteria</taxon>
        <taxon>Bacillati</taxon>
        <taxon>Actinomycetota</taxon>
        <taxon>Actinomycetes</taxon>
        <taxon>Kitasatosporales</taxon>
        <taxon>Streptomycetaceae</taxon>
        <taxon>Streptomyces</taxon>
    </lineage>
</organism>
<reference evidence="2" key="2">
    <citation type="submission" date="2020-09" db="EMBL/GenBank/DDBJ databases">
        <authorList>
            <person name="Sun Q."/>
            <person name="Ohkuma M."/>
        </authorList>
    </citation>
    <scope>NUCLEOTIDE SEQUENCE</scope>
    <source>
        <strain evidence="2">JCM 4386</strain>
    </source>
</reference>
<gene>
    <name evidence="2" type="ORF">GCM10010269_34200</name>
</gene>
<evidence type="ECO:0000313" key="2">
    <source>
        <dbReference type="EMBL" id="GGR92157.1"/>
    </source>
</evidence>
<keyword evidence="1" id="KW-0812">Transmembrane</keyword>
<feature type="transmembrane region" description="Helical" evidence="1">
    <location>
        <begin position="33"/>
        <end position="51"/>
    </location>
</feature>
<keyword evidence="3" id="KW-1185">Reference proteome</keyword>
<sequence length="96" mass="10165">MFLATVPGLAGCLSAVGDTAMRGEGVQTALQIYTVWMLGLLMAMAVFTKYIRRQVALVRAGGTMERATPKHVMVFLGTCFAVTLLTAAALGTLLDI</sequence>
<dbReference type="EMBL" id="BMTL01000012">
    <property type="protein sequence ID" value="GGR92157.1"/>
    <property type="molecule type" value="Genomic_DNA"/>
</dbReference>
<reference evidence="2" key="1">
    <citation type="journal article" date="2014" name="Int. J. Syst. Evol. Microbiol.">
        <title>Complete genome sequence of Corynebacterium casei LMG S-19264T (=DSM 44701T), isolated from a smear-ripened cheese.</title>
        <authorList>
            <consortium name="US DOE Joint Genome Institute (JGI-PGF)"/>
            <person name="Walter F."/>
            <person name="Albersmeier A."/>
            <person name="Kalinowski J."/>
            <person name="Ruckert C."/>
        </authorList>
    </citation>
    <scope>NUCLEOTIDE SEQUENCE</scope>
    <source>
        <strain evidence="2">JCM 4386</strain>
    </source>
</reference>
<comment type="caution">
    <text evidence="2">The sequence shown here is derived from an EMBL/GenBank/DDBJ whole genome shotgun (WGS) entry which is preliminary data.</text>
</comment>